<dbReference type="AlphaFoldDB" id="A0A8J4Q2E3"/>
<reference evidence="2" key="1">
    <citation type="submission" date="2020-01" db="EMBL/GenBank/DDBJ databases">
        <title>Development of genomics and gene disruption for Polysphondylium violaceum indicates a role for the polyketide synthase stlB in stalk morphogenesis.</title>
        <authorList>
            <person name="Narita B."/>
            <person name="Kawabe Y."/>
            <person name="Kin K."/>
            <person name="Saito T."/>
            <person name="Gibbs R."/>
            <person name="Kuspa A."/>
            <person name="Muzny D."/>
            <person name="Queller D."/>
            <person name="Richards S."/>
            <person name="Strassman J."/>
            <person name="Sucgang R."/>
            <person name="Worley K."/>
            <person name="Schaap P."/>
        </authorList>
    </citation>
    <scope>NUCLEOTIDE SEQUENCE</scope>
    <source>
        <strain evidence="2">QSvi11</strain>
    </source>
</reference>
<sequence length="130" mass="14396">MFKQSLALIAICALLISFVSAADVTGAPVEMGNDPSLAPIVKIWNSWDFKGSVFDYNSTDGYVQLPNEFFNKAESFQTGIDVCFIKFHPREQYQMRAGDFHRNYAASSNFGGRMDGLYAGSCTESICPLK</sequence>
<evidence type="ECO:0000313" key="3">
    <source>
        <dbReference type="Proteomes" id="UP000695562"/>
    </source>
</evidence>
<dbReference type="Proteomes" id="UP000695562">
    <property type="component" value="Unassembled WGS sequence"/>
</dbReference>
<name>A0A8J4Q2E3_9MYCE</name>
<gene>
    <name evidence="2" type="ORF">CYY_001789</name>
</gene>
<dbReference type="OrthoDB" id="21761at2759"/>
<keyword evidence="1" id="KW-0732">Signal</keyword>
<protein>
    <submittedName>
        <fullName evidence="2">Uncharacterized protein</fullName>
    </submittedName>
</protein>
<feature type="signal peptide" evidence="1">
    <location>
        <begin position="1"/>
        <end position="21"/>
    </location>
</feature>
<keyword evidence="3" id="KW-1185">Reference proteome</keyword>
<feature type="chain" id="PRO_5035267109" evidence="1">
    <location>
        <begin position="22"/>
        <end position="130"/>
    </location>
</feature>
<accession>A0A8J4Q2E3</accession>
<comment type="caution">
    <text evidence="2">The sequence shown here is derived from an EMBL/GenBank/DDBJ whole genome shotgun (WGS) entry which is preliminary data.</text>
</comment>
<evidence type="ECO:0000256" key="1">
    <source>
        <dbReference type="SAM" id="SignalP"/>
    </source>
</evidence>
<dbReference type="EMBL" id="AJWJ01000045">
    <property type="protein sequence ID" value="KAF2076887.1"/>
    <property type="molecule type" value="Genomic_DNA"/>
</dbReference>
<evidence type="ECO:0000313" key="2">
    <source>
        <dbReference type="EMBL" id="KAF2076887.1"/>
    </source>
</evidence>
<organism evidence="2 3">
    <name type="scientific">Polysphondylium violaceum</name>
    <dbReference type="NCBI Taxonomy" id="133409"/>
    <lineage>
        <taxon>Eukaryota</taxon>
        <taxon>Amoebozoa</taxon>
        <taxon>Evosea</taxon>
        <taxon>Eumycetozoa</taxon>
        <taxon>Dictyostelia</taxon>
        <taxon>Dictyosteliales</taxon>
        <taxon>Dictyosteliaceae</taxon>
        <taxon>Polysphondylium</taxon>
    </lineage>
</organism>
<proteinExistence type="predicted"/>